<evidence type="ECO:0000313" key="4">
    <source>
        <dbReference type="Proteomes" id="UP000887566"/>
    </source>
</evidence>
<name>A0A914V725_9BILA</name>
<keyword evidence="4" id="KW-1185">Reference proteome</keyword>
<dbReference type="InterPro" id="IPR021109">
    <property type="entry name" value="Peptidase_aspartic_dom_sf"/>
</dbReference>
<evidence type="ECO:0000256" key="1">
    <source>
        <dbReference type="SAM" id="MobiDB-lite"/>
    </source>
</evidence>
<feature type="domain" description="DUF1758" evidence="3">
    <location>
        <begin position="592"/>
        <end position="744"/>
    </location>
</feature>
<dbReference type="AlphaFoldDB" id="A0A914V725"/>
<proteinExistence type="predicted"/>
<dbReference type="InterPro" id="IPR008737">
    <property type="entry name" value="DUF1758"/>
</dbReference>
<dbReference type="InterPro" id="IPR043502">
    <property type="entry name" value="DNA/RNA_pol_sf"/>
</dbReference>
<dbReference type="PANTHER" id="PTHR47331">
    <property type="entry name" value="PHD-TYPE DOMAIN-CONTAINING PROTEIN"/>
    <property type="match status" value="1"/>
</dbReference>
<feature type="domain" description="Reverse transcriptase" evidence="2">
    <location>
        <begin position="941"/>
        <end position="1059"/>
    </location>
</feature>
<dbReference type="PANTHER" id="PTHR47331:SF5">
    <property type="entry name" value="RIBONUCLEASE H"/>
    <property type="match status" value="1"/>
</dbReference>
<organism evidence="4 5">
    <name type="scientific">Plectus sambesii</name>
    <dbReference type="NCBI Taxonomy" id="2011161"/>
    <lineage>
        <taxon>Eukaryota</taxon>
        <taxon>Metazoa</taxon>
        <taxon>Ecdysozoa</taxon>
        <taxon>Nematoda</taxon>
        <taxon>Chromadorea</taxon>
        <taxon>Plectida</taxon>
        <taxon>Plectina</taxon>
        <taxon>Plectoidea</taxon>
        <taxon>Plectidae</taxon>
        <taxon>Plectus</taxon>
    </lineage>
</organism>
<reference evidence="5" key="1">
    <citation type="submission" date="2022-11" db="UniProtKB">
        <authorList>
            <consortium name="WormBaseParasite"/>
        </authorList>
    </citation>
    <scope>IDENTIFICATION</scope>
</reference>
<dbReference type="Gene3D" id="3.30.70.270">
    <property type="match status" value="1"/>
</dbReference>
<dbReference type="InterPro" id="IPR005312">
    <property type="entry name" value="DUF1759"/>
</dbReference>
<dbReference type="Gene3D" id="2.40.70.10">
    <property type="entry name" value="Acid Proteases"/>
    <property type="match status" value="1"/>
</dbReference>
<evidence type="ECO:0000259" key="2">
    <source>
        <dbReference type="Pfam" id="PF00078"/>
    </source>
</evidence>
<accession>A0A914V725</accession>
<dbReference type="InterPro" id="IPR000477">
    <property type="entry name" value="RT_dom"/>
</dbReference>
<dbReference type="WBParaSite" id="PSAMB.scaffold1526size37595.g13718.t1">
    <property type="protein sequence ID" value="PSAMB.scaffold1526size37595.g13718.t1"/>
    <property type="gene ID" value="PSAMB.scaffold1526size37595.g13718"/>
</dbReference>
<dbReference type="InterPro" id="IPR043128">
    <property type="entry name" value="Rev_trsase/Diguanyl_cyclase"/>
</dbReference>
<dbReference type="Gene3D" id="3.10.10.10">
    <property type="entry name" value="HIV Type 1 Reverse Transcriptase, subunit A, domain 1"/>
    <property type="match status" value="1"/>
</dbReference>
<evidence type="ECO:0000259" key="3">
    <source>
        <dbReference type="Pfam" id="PF05585"/>
    </source>
</evidence>
<dbReference type="Pfam" id="PF00078">
    <property type="entry name" value="RVT_1"/>
    <property type="match status" value="1"/>
</dbReference>
<dbReference type="Pfam" id="PF05585">
    <property type="entry name" value="DUF1758"/>
    <property type="match status" value="1"/>
</dbReference>
<dbReference type="CDD" id="cd01644">
    <property type="entry name" value="RT_pepA17"/>
    <property type="match status" value="1"/>
</dbReference>
<feature type="region of interest" description="Disordered" evidence="1">
    <location>
        <begin position="371"/>
        <end position="393"/>
    </location>
</feature>
<dbReference type="SUPFAM" id="SSF56672">
    <property type="entry name" value="DNA/RNA polymerases"/>
    <property type="match status" value="1"/>
</dbReference>
<evidence type="ECO:0000313" key="5">
    <source>
        <dbReference type="WBParaSite" id="PSAMB.scaffold1526size37595.g13718.t1"/>
    </source>
</evidence>
<sequence length="1114" mass="127949">MSGPTRRLIGQTRARIVEYLDKMEELLPSTNPELTREENMIALDNTKMKIRHDAQKLKDGVETLHRLNKEWGEIMERLSGEKLEEEEKEYNKMTTGDKSFLDTMKEAKEAIIVHESRVNEAEILQGHLLNPMPLRVKMQPLVTEQGVTQFNSASKCVNLPTLELPIFDGDPLKWAGFWDTFEATVHTQEISPVQKLNYLMSKLTGDAFEALDGITKSNDNYEIAKEILKERFGKTKKIRKALYAQLRNIPKATEKTEDLRRTLTGMDRVTRQLKAMGENLDQETLITQFMEKLPNSIIWEVGKGKPQKEDWTMDQLRAVLEDIVCNREDLFEVVKYSASEEQKTTQPVKSKRQFQFPTNAFGILTNEEELNDGEGVPQTEHKTSINGHQLPAPKDKQMLEGKLDALVETFTALATELKRNANPAANRGTRYPCAFCGENHFNDQCMKYNTLEARQEKAKEKKLCLYCLRLGHTARDCRSTWPCHYCQGKHNRALCAHYPPSAINNPYSERATPRLISTMDKENPTSNKTTKVLALMEEIKWEEKDYEREGENIVMKTSMAPQGKNHEVVLLTAKATVRNPKMKPEQGDSVTVHIFFDSGSQRSFITQELADKLKLEKEGENMLSIYTFASNKPQQMESSTVRVGVILKDGSTKTIQASALPMLTKKLQRKALKDSDFDIFQQISSGDLADDIPTENEAIVPDILIGSDYFWEFLEPKETLKCPSGLFLIPSKVGLLIGGKQETKEITENSNTYAVLTHLEEEWSFNPIVKQSKMAALNVEEFWNLEAIGIKDSPETKDDELALQQLHDTIRFENGRYNVKWPWKSESPLLPENYWLCYGRLKSLTKRFSRDSELLEKYDDIIQDQLTKEIIEKVEKETETGPIQHYLPHHPVITPLKATTKVRIVYDASAKVKKDSNSLNDCLYRGPVMLPDLCGLLLRFRKDPIVMTADIEKAFLQIGLQSADRDVTRFIWLKDPKKPFSSENIQIYRFCRVTFGVISSPFLLSATLQYHLQKNGSEKALKLAENIYVDNVLTGAQTVEEARRFYDETKKLFSQALMNLREWTSNSRELRDYFTDDDKLKETKTKLRSNFSSQKIVSPLRKKYPYLDWNSWLP</sequence>
<protein>
    <submittedName>
        <fullName evidence="5">Peptidase aspartic putative domain-containing protein</fullName>
    </submittedName>
</protein>
<dbReference type="Proteomes" id="UP000887566">
    <property type="component" value="Unplaced"/>
</dbReference>
<dbReference type="Pfam" id="PF03564">
    <property type="entry name" value="DUF1759"/>
    <property type="match status" value="1"/>
</dbReference>